<keyword evidence="2" id="KW-1133">Transmembrane helix</keyword>
<evidence type="ECO:0000313" key="3">
    <source>
        <dbReference type="EMBL" id="KZP24917.1"/>
    </source>
</evidence>
<evidence type="ECO:0000256" key="1">
    <source>
        <dbReference type="SAM" id="MobiDB-lite"/>
    </source>
</evidence>
<dbReference type="AlphaFoldDB" id="A0A166NEB2"/>
<feature type="transmembrane region" description="Helical" evidence="2">
    <location>
        <begin position="47"/>
        <end position="68"/>
    </location>
</feature>
<reference evidence="3 4" key="1">
    <citation type="journal article" date="2016" name="Mol. Biol. Evol.">
        <title>Comparative Genomics of Early-Diverging Mushroom-Forming Fungi Provides Insights into the Origins of Lignocellulose Decay Capabilities.</title>
        <authorList>
            <person name="Nagy L.G."/>
            <person name="Riley R."/>
            <person name="Tritt A."/>
            <person name="Adam C."/>
            <person name="Daum C."/>
            <person name="Floudas D."/>
            <person name="Sun H."/>
            <person name="Yadav J.S."/>
            <person name="Pangilinan J."/>
            <person name="Larsson K.H."/>
            <person name="Matsuura K."/>
            <person name="Barry K."/>
            <person name="Labutti K."/>
            <person name="Kuo R."/>
            <person name="Ohm R.A."/>
            <person name="Bhattacharya S.S."/>
            <person name="Shirouzu T."/>
            <person name="Yoshinaga Y."/>
            <person name="Martin F.M."/>
            <person name="Grigoriev I.V."/>
            <person name="Hibbett D.S."/>
        </authorList>
    </citation>
    <scope>NUCLEOTIDE SEQUENCE [LARGE SCALE GENOMIC DNA]</scope>
    <source>
        <strain evidence="3 4">CBS 109695</strain>
    </source>
</reference>
<feature type="transmembrane region" description="Helical" evidence="2">
    <location>
        <begin position="156"/>
        <end position="175"/>
    </location>
</feature>
<organism evidence="3 4">
    <name type="scientific">Athelia psychrophila</name>
    <dbReference type="NCBI Taxonomy" id="1759441"/>
    <lineage>
        <taxon>Eukaryota</taxon>
        <taxon>Fungi</taxon>
        <taxon>Dikarya</taxon>
        <taxon>Basidiomycota</taxon>
        <taxon>Agaricomycotina</taxon>
        <taxon>Agaricomycetes</taxon>
        <taxon>Agaricomycetidae</taxon>
        <taxon>Atheliales</taxon>
        <taxon>Atheliaceae</taxon>
        <taxon>Athelia</taxon>
    </lineage>
</organism>
<accession>A0A166NEB2</accession>
<keyword evidence="4" id="KW-1185">Reference proteome</keyword>
<evidence type="ECO:0000313" key="4">
    <source>
        <dbReference type="Proteomes" id="UP000076532"/>
    </source>
</evidence>
<feature type="transmembrane region" description="Helical" evidence="2">
    <location>
        <begin position="367"/>
        <end position="389"/>
    </location>
</feature>
<feature type="transmembrane region" description="Helical" evidence="2">
    <location>
        <begin position="195"/>
        <end position="218"/>
    </location>
</feature>
<feature type="transmembrane region" description="Helical" evidence="2">
    <location>
        <begin position="520"/>
        <end position="540"/>
    </location>
</feature>
<feature type="transmembrane region" description="Helical" evidence="2">
    <location>
        <begin position="702"/>
        <end position="726"/>
    </location>
</feature>
<dbReference type="STRING" id="436010.A0A166NEB2"/>
<gene>
    <name evidence="3" type="ORF">FIBSPDRAFT_950635</name>
</gene>
<dbReference type="Proteomes" id="UP000076532">
    <property type="component" value="Unassembled WGS sequence"/>
</dbReference>
<feature type="transmembrane region" description="Helical" evidence="2">
    <location>
        <begin position="625"/>
        <end position="649"/>
    </location>
</feature>
<keyword evidence="2" id="KW-0472">Membrane</keyword>
<feature type="region of interest" description="Disordered" evidence="1">
    <location>
        <begin position="1"/>
        <end position="27"/>
    </location>
</feature>
<sequence length="898" mass="98177">MSSANPKPQPQPVPKYEAPEADPKPEPSWTEKLTTWLKFIFSGKPFAWIKLSISIVVAVAFMIAGVVLSTATNRVAGSATVHSVVPILSSSPESYGAEVMSAVFAVTATIITEAIGSVRSITSRYSMIKEGTQSFNTNSLFAASTGWANGRLMSSLMALLLVISYAASALVVMRLETSEGPDHSIIKYETGLGAPPIIVFGLSLFLQGVISLIGTYYCDQEGWLQGTDILAATKARINNHTINPRPHRCMRNVLQGQSTTPDPLKPSVRQPSALRANPTVRKAIIVMWGMIPFYTIWGAIAYALSIYASTWVSRSGSIRAVGIGSTKLSEFSWTFLPNNNTQSFGVTFLTTNAKDSGSLPSAAWPSILFVFAVIQSGLTLVLTYCEVIINTIMDEHAWRQAMGHRGVSTSEPEERLLRVARELASSSWQSVCLLVTKPFRPTPNTTQDEDVGRQVANWRRKAYLLQRIRIMIISNKWRSMFLRVAKAFCHWLFGQSFNVFASFTGSNFIGIEVVAHCAQIWYLSAVLVVFATIMTLIANYKPLGPLPAAYGHFQTLADLIDEWPPEESTQGYKMHPVLYWGHKSDKDGVCHAGTSPDRSLVCLIIMDGMYGGGLDPEWPSTAARALTYGTIILLLAGALVNVSALIRFLTRPKHRAIKLTADDEHKHDPFDILTPRDLIDGHPIDEEIFWAKARPLDDVARYWKLALSAALAFAVAADTIALAFAVDNGTPGHTLAGLVLRALSALYRFILAYLSMLTFAVTVTLFATAIWSPRADVDRRRHVHPYDPSNGHTPTRLDLHYDPSHIYAPATLVLTASSYLVLANTAETEIGTGTGLEANRWTGKRGNVCGIAATSDLSYFTFSCTTRVVMLGHASSSLEIGDLPSCPGTCGPRPPTRR</sequence>
<keyword evidence="2" id="KW-0812">Transmembrane</keyword>
<protein>
    <submittedName>
        <fullName evidence="3">Uncharacterized protein</fullName>
    </submittedName>
</protein>
<dbReference type="EMBL" id="KV417523">
    <property type="protein sequence ID" value="KZP24917.1"/>
    <property type="molecule type" value="Genomic_DNA"/>
</dbReference>
<feature type="transmembrane region" description="Helical" evidence="2">
    <location>
        <begin position="285"/>
        <end position="308"/>
    </location>
</feature>
<dbReference type="OrthoDB" id="2688021at2759"/>
<evidence type="ECO:0000256" key="2">
    <source>
        <dbReference type="SAM" id="Phobius"/>
    </source>
</evidence>
<proteinExistence type="predicted"/>
<feature type="transmembrane region" description="Helical" evidence="2">
    <location>
        <begin position="746"/>
        <end position="771"/>
    </location>
</feature>
<name>A0A166NEB2_9AGAM</name>